<feature type="compositionally biased region" description="Basic and acidic residues" evidence="1">
    <location>
        <begin position="671"/>
        <end position="713"/>
    </location>
</feature>
<feature type="region of interest" description="Disordered" evidence="1">
    <location>
        <begin position="1598"/>
        <end position="2059"/>
    </location>
</feature>
<dbReference type="GO" id="GO:0051983">
    <property type="term" value="P:regulation of chromosome segregation"/>
    <property type="evidence" value="ECO:0007669"/>
    <property type="project" value="TreeGrafter"/>
</dbReference>
<name>A0AAN9V5Z1_9ORTH</name>
<dbReference type="Proteomes" id="UP001378592">
    <property type="component" value="Unassembled WGS sequence"/>
</dbReference>
<dbReference type="InterPro" id="IPR000253">
    <property type="entry name" value="FHA_dom"/>
</dbReference>
<feature type="region of interest" description="Disordered" evidence="1">
    <location>
        <begin position="246"/>
        <end position="399"/>
    </location>
</feature>
<feature type="compositionally biased region" description="Polar residues" evidence="1">
    <location>
        <begin position="804"/>
        <end position="822"/>
    </location>
</feature>
<dbReference type="InterPro" id="IPR008984">
    <property type="entry name" value="SMAD_FHA_dom_sf"/>
</dbReference>
<feature type="compositionally biased region" description="Polar residues" evidence="1">
    <location>
        <begin position="1933"/>
        <end position="1950"/>
    </location>
</feature>
<feature type="compositionally biased region" description="Basic residues" evidence="1">
    <location>
        <begin position="468"/>
        <end position="491"/>
    </location>
</feature>
<sequence>MECKGYIRVLKRTGENGSRCPVMGKCIIGTALNCDMRINLKGVASEHCKIFVDNAGRGIIENLTGQCPTLLNGATLRLGQKEKLGHGDLFTVSDRTFRWEYLASSPFWVQGSQSFELASLESSAPKKTVSVPFASLHHTPSTNRIAVVTPVRREDSTPIENKIEKLKKSSIPIKKFYRHSIQGSEKIFKKKSASRRSCAPNLVATTVVNKLQSGSPAVTPQSYSTVRKSRVFEIVQEMDVVPSKEIKKSSRKSVLQNSPAKGKKSIGKKSFVQLPEVPRTPTRKSIKGQLVVESVEVGPESQSSGNESTKKGRKSIKNVSNSNNEAADKTLLQRTPKVDSEGADKKTVFKSRLKTPKKRVLETPGSIQQNAKRMKLTPNVESNERQQSQSTRGKSSVTKAVKRPLFSEMVKKNANIIRKRTILVQNAGMPVQMKIVRTKLQPPSSVPARLKMNSTGHAESPETIVIRKKIGTPRSTLKRKSFSSKGNRKSLHNTLEEKQTPVKTIPSKNKTPKRVSRTSGENTPPRTQFLNENTLQGTPSPQRTSKGSKRPSVSVLVSSVKHTPLKKRSSASKQTLKKFIGSDGDVQNGRTATPKGKPTPLQKTVTPKFKPTPLIKAATPKFKPTPLRKAATPKEKLTPQQKAATPKDKQTPQQKAATPKDKPTPQRKAATPKDKSPQRKAATPKDKSPQRKAATPKDKSPQRKAVTPKDKSTPQRKAVTPKDKSTPQRKAVTPKDKSTPQRKAVTPKDKSTPQRKAVTPKDKSTPQQKAASPKGKATPQQKAASPKGKATPQQKAASPKGKATPQQKAASPKGKSTPQQKAASPKGKATPQQKAASPKGKATPQQKAASPKGKPTPQQKAASPKGKSTPQQKAASPKGKPTPQQKAASPKNIPSPERKSPKIGRKSSTPNRKQTPQPKAVTPKDTFSRTVLVKDIRVSTGKLAAMREGRSSRSKGTPVSENELYVGKTTPRDSFEKPTPTKTNIASLKLSPLNEIKSTKKTPPKEKRTSAAKKTPSRKVQSPSENLIVVGQNRMSSGKKTSVREKSVSPVKRSSQIFNTSTEKKTPVRLASILSPLQPLSSTGRSSRKRSATSEDEKMQLSHKKKKTRASAIDSPDIFSITDSSFDFGAIKTPQVPQETFVSPLSSRTTPNTSKSTDLNFKLLSSERVVQKSGGRKSVKTSPRKSAKTLLNVSKFTPNKELSDLSDIKEISAPGVALNSSSSHEKSSYSDLEKSPDKTTKILRAKDIRHTVRTPGRHSTPKEILGRKSIITTPNSQRSLKIKSIHARHSASPVVSTLKDNVQGLETTELSPKKQLRSAKVQKSPKNDLSDIQGVKKLLRTPKPQKSPQNDLNDVKGIKKLLASPKVQKSPKNDLRDVRGVKKLLASPKVQKSPKNDLRDVRGVKKLLASPKVQKSPKNDLRDVRGVKKLLASPQVQKSPKNDLRDVRGVKKLLASPKVQKSPKNDLRDVRGVKKLLASPKVQKSPKNDLTDVRGVKKLISTPKVQASPRNDLTNVRGVKKLLGSPRTQKSPKNDLTDVRGVRKLLSSPKKLRSPKNDLTNVQGVKQIFKSPKVQKSPKNDLTDVSGLKNLFDVSIDESRNIKATPLRTKGVSSSKSSRKKTAVSEVVERTTRSRRKIDVQSPATSPKVKNKVQETPPTLPADNVPSPKKLRKVAKSNNESTKNADASNNSVSNKVIAEVHDKIEENLTPNQKGRSRNTRAKKRSAEVFAGESQSGDIDVTPPKTRRTRKNTGSEESVPQSQHTSGISAAEKNLVSKTPPRTRPGKNKSVASGRTALRDRNISESSSAGSPATSKSADIQGSSLSKKSPSKKRGRTKSILPAVDALSEGENRSQARKSPKATRGRNLKSVVVHISEENENTSELSSPRIVEVESSSGNKKSPLKTRGRTKPSGISTPVKDASPVQPKVRRGRSNQTKYSATTEEPLQQVNDIEVKSALASPQTKQTRSRKGETKTVKFHESVAAAAAPEIQPSEKNQSKRSRSKGEEDVPEKQSGKQSKKAVATRATRTKKTNVEVTETTDENDSENVRATRSTRRKKT</sequence>
<evidence type="ECO:0000313" key="4">
    <source>
        <dbReference type="Proteomes" id="UP001378592"/>
    </source>
</evidence>
<feature type="compositionally biased region" description="Basic and acidic residues" evidence="1">
    <location>
        <begin position="1969"/>
        <end position="1980"/>
    </location>
</feature>
<dbReference type="GO" id="GO:0005694">
    <property type="term" value="C:chromosome"/>
    <property type="evidence" value="ECO:0007669"/>
    <property type="project" value="TreeGrafter"/>
</dbReference>
<feature type="compositionally biased region" description="Basic and acidic residues" evidence="1">
    <location>
        <begin position="1223"/>
        <end position="1239"/>
    </location>
</feature>
<dbReference type="Pfam" id="PF00498">
    <property type="entry name" value="FHA"/>
    <property type="match status" value="1"/>
</dbReference>
<dbReference type="CDD" id="cd22673">
    <property type="entry name" value="FHA_Ki67"/>
    <property type="match status" value="1"/>
</dbReference>
<feature type="compositionally biased region" description="Basic residues" evidence="1">
    <location>
        <begin position="1854"/>
        <end position="1866"/>
    </location>
</feature>
<protein>
    <recommendedName>
        <fullName evidence="2">FHA domain-containing protein</fullName>
    </recommendedName>
</protein>
<feature type="region of interest" description="Disordered" evidence="1">
    <location>
        <begin position="1310"/>
        <end position="1333"/>
    </location>
</feature>
<feature type="compositionally biased region" description="Polar residues" evidence="1">
    <location>
        <begin position="1676"/>
        <end position="1694"/>
    </location>
</feature>
<dbReference type="PANTHER" id="PTHR21603:SF18">
    <property type="entry name" value="ANTIGEN KI-67-LIKE PROTEIN"/>
    <property type="match status" value="1"/>
</dbReference>
<dbReference type="PROSITE" id="PS50006">
    <property type="entry name" value="FHA_DOMAIN"/>
    <property type="match status" value="1"/>
</dbReference>
<accession>A0AAN9V5Z1</accession>
<feature type="compositionally biased region" description="Low complexity" evidence="1">
    <location>
        <begin position="1803"/>
        <end position="1827"/>
    </location>
</feature>
<reference evidence="3 4" key="1">
    <citation type="submission" date="2024-03" db="EMBL/GenBank/DDBJ databases">
        <title>The genome assembly and annotation of the cricket Gryllus longicercus Weissman &amp; Gray.</title>
        <authorList>
            <person name="Szrajer S."/>
            <person name="Gray D."/>
            <person name="Ylla G."/>
        </authorList>
    </citation>
    <scope>NUCLEOTIDE SEQUENCE [LARGE SCALE GENOMIC DNA]</scope>
    <source>
        <strain evidence="3">DAG 2021-001</strain>
        <tissue evidence="3">Whole body minus gut</tissue>
    </source>
</reference>
<dbReference type="Gene3D" id="2.60.200.20">
    <property type="match status" value="1"/>
</dbReference>
<comment type="caution">
    <text evidence="3">The sequence shown here is derived from an EMBL/GenBank/DDBJ whole genome shotgun (WGS) entry which is preliminary data.</text>
</comment>
<feature type="compositionally biased region" description="Polar residues" evidence="1">
    <location>
        <begin position="856"/>
        <end position="874"/>
    </location>
</feature>
<organism evidence="3 4">
    <name type="scientific">Gryllus longicercus</name>
    <dbReference type="NCBI Taxonomy" id="2509291"/>
    <lineage>
        <taxon>Eukaryota</taxon>
        <taxon>Metazoa</taxon>
        <taxon>Ecdysozoa</taxon>
        <taxon>Arthropoda</taxon>
        <taxon>Hexapoda</taxon>
        <taxon>Insecta</taxon>
        <taxon>Pterygota</taxon>
        <taxon>Neoptera</taxon>
        <taxon>Polyneoptera</taxon>
        <taxon>Orthoptera</taxon>
        <taxon>Ensifera</taxon>
        <taxon>Gryllidea</taxon>
        <taxon>Grylloidea</taxon>
        <taxon>Gryllidae</taxon>
        <taxon>Gryllinae</taxon>
        <taxon>Gryllus</taxon>
    </lineage>
</organism>
<evidence type="ECO:0000259" key="2">
    <source>
        <dbReference type="PROSITE" id="PS50006"/>
    </source>
</evidence>
<feature type="compositionally biased region" description="Basic residues" evidence="1">
    <location>
        <begin position="1714"/>
        <end position="1723"/>
    </location>
</feature>
<feature type="compositionally biased region" description="Basic and acidic residues" evidence="1">
    <location>
        <begin position="2003"/>
        <end position="2014"/>
    </location>
</feature>
<dbReference type="SUPFAM" id="SSF49879">
    <property type="entry name" value="SMAD/FHA domain"/>
    <property type="match status" value="1"/>
</dbReference>
<feature type="compositionally biased region" description="Basic residues" evidence="1">
    <location>
        <begin position="1174"/>
        <end position="1186"/>
    </location>
</feature>
<dbReference type="GO" id="GO:0007088">
    <property type="term" value="P:regulation of mitotic nuclear division"/>
    <property type="evidence" value="ECO:0007669"/>
    <property type="project" value="TreeGrafter"/>
</dbReference>
<feature type="compositionally biased region" description="Polar residues" evidence="1">
    <location>
        <begin position="906"/>
        <end position="917"/>
    </location>
</feature>
<gene>
    <name evidence="3" type="ORF">R5R35_005135</name>
</gene>
<feature type="region of interest" description="Disordered" evidence="1">
    <location>
        <begin position="468"/>
        <end position="1112"/>
    </location>
</feature>
<feature type="region of interest" description="Disordered" evidence="1">
    <location>
        <begin position="1137"/>
        <end position="1159"/>
    </location>
</feature>
<feature type="compositionally biased region" description="Basic and acidic residues" evidence="1">
    <location>
        <begin position="336"/>
        <end position="347"/>
    </location>
</feature>
<dbReference type="PANTHER" id="PTHR21603">
    <property type="entry name" value="ANTIGEN KI-67-LIKE PROTEIN"/>
    <property type="match status" value="1"/>
</dbReference>
<evidence type="ECO:0000313" key="3">
    <source>
        <dbReference type="EMBL" id="KAK7792178.1"/>
    </source>
</evidence>
<evidence type="ECO:0000256" key="1">
    <source>
        <dbReference type="SAM" id="MobiDB-lite"/>
    </source>
</evidence>
<feature type="region of interest" description="Disordered" evidence="1">
    <location>
        <begin position="1213"/>
        <end position="1239"/>
    </location>
</feature>
<feature type="compositionally biased region" description="Polar residues" evidence="1">
    <location>
        <begin position="1754"/>
        <end position="1767"/>
    </location>
</feature>
<keyword evidence="4" id="KW-1185">Reference proteome</keyword>
<feature type="compositionally biased region" description="Polar residues" evidence="1">
    <location>
        <begin position="517"/>
        <end position="545"/>
    </location>
</feature>
<feature type="region of interest" description="Disordered" evidence="1">
    <location>
        <begin position="1167"/>
        <end position="1186"/>
    </location>
</feature>
<feature type="domain" description="FHA" evidence="2">
    <location>
        <begin position="26"/>
        <end position="76"/>
    </location>
</feature>
<dbReference type="GO" id="GO:0005634">
    <property type="term" value="C:nucleus"/>
    <property type="evidence" value="ECO:0007669"/>
    <property type="project" value="TreeGrafter"/>
</dbReference>
<feature type="compositionally biased region" description="Polar residues" evidence="1">
    <location>
        <begin position="379"/>
        <end position="398"/>
    </location>
</feature>
<feature type="compositionally biased region" description="Basic residues" evidence="1">
    <location>
        <begin position="348"/>
        <end position="358"/>
    </location>
</feature>
<dbReference type="EMBL" id="JAZDUA010000466">
    <property type="protein sequence ID" value="KAK7792178.1"/>
    <property type="molecule type" value="Genomic_DNA"/>
</dbReference>
<proteinExistence type="predicted"/>
<feature type="compositionally biased region" description="Polar residues" evidence="1">
    <location>
        <begin position="1052"/>
        <end position="1061"/>
    </location>
</feature>